<name>A0A138ZYA3_GONPJ</name>
<proteinExistence type="predicted"/>
<dbReference type="OMA" id="REDYKFF"/>
<organism evidence="1 2">
    <name type="scientific">Gonapodya prolifera (strain JEL478)</name>
    <name type="common">Monoblepharis prolifera</name>
    <dbReference type="NCBI Taxonomy" id="1344416"/>
    <lineage>
        <taxon>Eukaryota</taxon>
        <taxon>Fungi</taxon>
        <taxon>Fungi incertae sedis</taxon>
        <taxon>Chytridiomycota</taxon>
        <taxon>Chytridiomycota incertae sedis</taxon>
        <taxon>Monoblepharidomycetes</taxon>
        <taxon>Monoblepharidales</taxon>
        <taxon>Gonapodyaceae</taxon>
        <taxon>Gonapodya</taxon>
    </lineage>
</organism>
<gene>
    <name evidence="1" type="ORF">M427DRAFT_64124</name>
</gene>
<accession>A0A138ZYA3</accession>
<dbReference type="EMBL" id="KQ965864">
    <property type="protein sequence ID" value="KXS09451.1"/>
    <property type="molecule type" value="Genomic_DNA"/>
</dbReference>
<dbReference type="Proteomes" id="UP000070544">
    <property type="component" value="Unassembled WGS sequence"/>
</dbReference>
<reference evidence="1 2" key="1">
    <citation type="journal article" date="2015" name="Genome Biol. Evol.">
        <title>Phylogenomic analyses indicate that early fungi evolved digesting cell walls of algal ancestors of land plants.</title>
        <authorList>
            <person name="Chang Y."/>
            <person name="Wang S."/>
            <person name="Sekimoto S."/>
            <person name="Aerts A.L."/>
            <person name="Choi C."/>
            <person name="Clum A."/>
            <person name="LaButti K.M."/>
            <person name="Lindquist E.A."/>
            <person name="Yee Ngan C."/>
            <person name="Ohm R.A."/>
            <person name="Salamov A.A."/>
            <person name="Grigoriev I.V."/>
            <person name="Spatafora J.W."/>
            <person name="Berbee M.L."/>
        </authorList>
    </citation>
    <scope>NUCLEOTIDE SEQUENCE [LARGE SCALE GENOMIC DNA]</scope>
    <source>
        <strain evidence="1 2">JEL478</strain>
    </source>
</reference>
<feature type="non-terminal residue" evidence="1">
    <location>
        <position position="1"/>
    </location>
</feature>
<keyword evidence="2" id="KW-1185">Reference proteome</keyword>
<sequence>QHHSTPRCFRFGRRWPFVGCVRSTHPALLFAESAINRTHSSNNRFLLLLLLLGAFASNPDEDSFRRYAEKVIQKKGGTWLEAKLLTASTLVFKRLNLWFLSIVTIENNDSVWVGVFSQWIPLPSTKRLVDIAGGKS</sequence>
<dbReference type="AlphaFoldDB" id="A0A138ZYA3"/>
<evidence type="ECO:0000313" key="1">
    <source>
        <dbReference type="EMBL" id="KXS09451.1"/>
    </source>
</evidence>
<evidence type="ECO:0000313" key="2">
    <source>
        <dbReference type="Proteomes" id="UP000070544"/>
    </source>
</evidence>
<protein>
    <submittedName>
        <fullName evidence="1">Uncharacterized protein</fullName>
    </submittedName>
</protein>
<dbReference type="OrthoDB" id="5572427at2759"/>